<name>A0A2P4XXD4_9STRA</name>
<reference evidence="1 2" key="1">
    <citation type="journal article" date="2017" name="Genome Biol. Evol.">
        <title>Phytophthora megakarya and P. palmivora, closely related causal agents of cacao black pod rot, underwent increases in genome sizes and gene numbers by different mechanisms.</title>
        <authorList>
            <person name="Ali S.S."/>
            <person name="Shao J."/>
            <person name="Lary D.J."/>
            <person name="Kronmiller B."/>
            <person name="Shen D."/>
            <person name="Strem M.D."/>
            <person name="Amoako-Attah I."/>
            <person name="Akrofi A.Y."/>
            <person name="Begoude B.A."/>
            <person name="Ten Hoopen G.M."/>
            <person name="Coulibaly K."/>
            <person name="Kebe B.I."/>
            <person name="Melnick R.L."/>
            <person name="Guiltinan M.J."/>
            <person name="Tyler B.M."/>
            <person name="Meinhardt L.W."/>
            <person name="Bailey B.A."/>
        </authorList>
    </citation>
    <scope>NUCLEOTIDE SEQUENCE [LARGE SCALE GENOMIC DNA]</scope>
    <source>
        <strain evidence="2">sbr112.9</strain>
    </source>
</reference>
<proteinExistence type="predicted"/>
<evidence type="ECO:0000313" key="2">
    <source>
        <dbReference type="Proteomes" id="UP000237271"/>
    </source>
</evidence>
<gene>
    <name evidence="1" type="ORF">PHPALM_13388</name>
</gene>
<protein>
    <submittedName>
        <fullName evidence="1">Uncharacterized protein</fullName>
    </submittedName>
</protein>
<keyword evidence="2" id="KW-1185">Reference proteome</keyword>
<organism evidence="1 2">
    <name type="scientific">Phytophthora palmivora</name>
    <dbReference type="NCBI Taxonomy" id="4796"/>
    <lineage>
        <taxon>Eukaryota</taxon>
        <taxon>Sar</taxon>
        <taxon>Stramenopiles</taxon>
        <taxon>Oomycota</taxon>
        <taxon>Peronosporomycetes</taxon>
        <taxon>Peronosporales</taxon>
        <taxon>Peronosporaceae</taxon>
        <taxon>Phytophthora</taxon>
    </lineage>
</organism>
<comment type="caution">
    <text evidence="1">The sequence shown here is derived from an EMBL/GenBank/DDBJ whole genome shotgun (WGS) entry which is preliminary data.</text>
</comment>
<dbReference type="EMBL" id="NCKW01007263">
    <property type="protein sequence ID" value="POM70206.1"/>
    <property type="molecule type" value="Genomic_DNA"/>
</dbReference>
<feature type="non-terminal residue" evidence="1">
    <location>
        <position position="361"/>
    </location>
</feature>
<dbReference type="Proteomes" id="UP000237271">
    <property type="component" value="Unassembled WGS sequence"/>
</dbReference>
<dbReference type="OrthoDB" id="123951at2759"/>
<evidence type="ECO:0000313" key="1">
    <source>
        <dbReference type="EMBL" id="POM70206.1"/>
    </source>
</evidence>
<dbReference type="AlphaFoldDB" id="A0A2P4XXD4"/>
<accession>A0A2P4XXD4</accession>
<sequence length="361" mass="40165">MSIASLAPANTKKARQTAIKSFTKFLAAEDVTLDAAHQLIDRDKTGKVLRIMLDKYAYSLARSTDKFRSTNTCLAYFGNVKNWLLEVYPQQGGIVKPLLQNMLSRLGKYCNNREEGGLEKKAPPCSKQDLETIVRLLYTSDYAETCYVDATLVVMMWYLYGRSSDAEQLEKQQLSILPVIFLRFKRVKTALLQGISMHANVGSLTENWIIEGWQLARVNKAFAYMLGTTQADQKVARVLSGWNPKDGARHPSLRALEEPNLSRALKLQALFFANTLGFADPALNLDEELAEVLTATLVMHYPDMLLLADSSAFIVRMRASLAALAIGEAELLAWSVAIRRAFTTSPALAESHDSSAQYTAL</sequence>